<dbReference type="SUPFAM" id="SSF54975">
    <property type="entry name" value="Acylphosphatase/BLUF domain-like"/>
    <property type="match status" value="1"/>
</dbReference>
<reference evidence="7 8" key="1">
    <citation type="journal article" date="2018" name="Arch. Microbiol.">
        <title>New insights into the metabolic potential of the phototrophic purple bacterium Rhodopila globiformis DSM 161(T) from its draft genome sequence and evidence for a vanadium-dependent nitrogenase.</title>
        <authorList>
            <person name="Imhoff J.F."/>
            <person name="Rahn T."/>
            <person name="Kunzel S."/>
            <person name="Neulinger S.C."/>
        </authorList>
    </citation>
    <scope>NUCLEOTIDE SEQUENCE [LARGE SCALE GENOMIC DNA]</scope>
    <source>
        <strain evidence="7 8">DSM 161</strain>
    </source>
</reference>
<evidence type="ECO:0000256" key="2">
    <source>
        <dbReference type="ARBA" id="ARBA00012150"/>
    </source>
</evidence>
<evidence type="ECO:0000259" key="6">
    <source>
        <dbReference type="PROSITE" id="PS51160"/>
    </source>
</evidence>
<proteinExistence type="inferred from homology"/>
<evidence type="ECO:0000256" key="1">
    <source>
        <dbReference type="ARBA" id="ARBA00005614"/>
    </source>
</evidence>
<dbReference type="Proteomes" id="UP000239724">
    <property type="component" value="Unassembled WGS sequence"/>
</dbReference>
<comment type="caution">
    <text evidence="7">The sequence shown here is derived from an EMBL/GenBank/DDBJ whole genome shotgun (WGS) entry which is preliminary data.</text>
</comment>
<dbReference type="InterPro" id="IPR020456">
    <property type="entry name" value="Acylphosphatase"/>
</dbReference>
<evidence type="ECO:0000256" key="4">
    <source>
        <dbReference type="PROSITE-ProRule" id="PRU00520"/>
    </source>
</evidence>
<dbReference type="PROSITE" id="PS00151">
    <property type="entry name" value="ACYLPHOSPHATASE_2"/>
    <property type="match status" value="1"/>
</dbReference>
<dbReference type="InterPro" id="IPR036046">
    <property type="entry name" value="Acylphosphatase-like_dom_sf"/>
</dbReference>
<dbReference type="EC" id="3.6.1.7" evidence="2 4"/>
<dbReference type="PANTHER" id="PTHR47268:SF4">
    <property type="entry name" value="ACYLPHOSPHATASE"/>
    <property type="match status" value="1"/>
</dbReference>
<dbReference type="Gene3D" id="3.30.70.100">
    <property type="match status" value="1"/>
</dbReference>
<dbReference type="RefSeq" id="WP_104519668.1">
    <property type="nucleotide sequence ID" value="NZ_NHRY01000156.1"/>
</dbReference>
<feature type="domain" description="Acylphosphatase-like" evidence="6">
    <location>
        <begin position="3"/>
        <end position="89"/>
    </location>
</feature>
<dbReference type="GO" id="GO:0003998">
    <property type="term" value="F:acylphosphatase activity"/>
    <property type="evidence" value="ECO:0007669"/>
    <property type="project" value="UniProtKB-EC"/>
</dbReference>
<keyword evidence="8" id="KW-1185">Reference proteome</keyword>
<dbReference type="InterPro" id="IPR017968">
    <property type="entry name" value="Acylphosphatase_CS"/>
</dbReference>
<dbReference type="AlphaFoldDB" id="A0A2S6NEJ4"/>
<keyword evidence="4" id="KW-0378">Hydrolase</keyword>
<evidence type="ECO:0000313" key="8">
    <source>
        <dbReference type="Proteomes" id="UP000239724"/>
    </source>
</evidence>
<comment type="similarity">
    <text evidence="1 5">Belongs to the acylphosphatase family.</text>
</comment>
<dbReference type="PANTHER" id="PTHR47268">
    <property type="entry name" value="ACYLPHOSPHATASE"/>
    <property type="match status" value="1"/>
</dbReference>
<feature type="active site" evidence="4">
    <location>
        <position position="18"/>
    </location>
</feature>
<accession>A0A2S6NEJ4</accession>
<dbReference type="PROSITE" id="PS51160">
    <property type="entry name" value="ACYLPHOSPHATASE_3"/>
    <property type="match status" value="1"/>
</dbReference>
<dbReference type="Pfam" id="PF00708">
    <property type="entry name" value="Acylphosphatase"/>
    <property type="match status" value="1"/>
</dbReference>
<evidence type="ECO:0000256" key="3">
    <source>
        <dbReference type="ARBA" id="ARBA00047645"/>
    </source>
</evidence>
<dbReference type="EMBL" id="NHRY01000156">
    <property type="protein sequence ID" value="PPQ33036.1"/>
    <property type="molecule type" value="Genomic_DNA"/>
</dbReference>
<sequence length="89" mass="9689">MIAKRLVITGRVQGVGYRAWMLEKARTLGLSGWVRNRADGAVEALIAGDVAAVEEMSRACRRGPRLAEVARIDEDLAEPPEEAGFHLMG</sequence>
<protein>
    <recommendedName>
        <fullName evidence="2 4">acylphosphatase</fullName>
        <ecNumber evidence="2 4">3.6.1.7</ecNumber>
    </recommendedName>
</protein>
<evidence type="ECO:0000313" key="7">
    <source>
        <dbReference type="EMBL" id="PPQ33036.1"/>
    </source>
</evidence>
<comment type="catalytic activity">
    <reaction evidence="3 4">
        <text>an acyl phosphate + H2O = a carboxylate + phosphate + H(+)</text>
        <dbReference type="Rhea" id="RHEA:14965"/>
        <dbReference type="ChEBI" id="CHEBI:15377"/>
        <dbReference type="ChEBI" id="CHEBI:15378"/>
        <dbReference type="ChEBI" id="CHEBI:29067"/>
        <dbReference type="ChEBI" id="CHEBI:43474"/>
        <dbReference type="ChEBI" id="CHEBI:59918"/>
        <dbReference type="EC" id="3.6.1.7"/>
    </reaction>
</comment>
<name>A0A2S6NEJ4_RHOGL</name>
<feature type="active site" evidence="4">
    <location>
        <position position="36"/>
    </location>
</feature>
<dbReference type="InterPro" id="IPR001792">
    <property type="entry name" value="Acylphosphatase-like_dom"/>
</dbReference>
<organism evidence="7 8">
    <name type="scientific">Rhodopila globiformis</name>
    <name type="common">Rhodopseudomonas globiformis</name>
    <dbReference type="NCBI Taxonomy" id="1071"/>
    <lineage>
        <taxon>Bacteria</taxon>
        <taxon>Pseudomonadati</taxon>
        <taxon>Pseudomonadota</taxon>
        <taxon>Alphaproteobacteria</taxon>
        <taxon>Acetobacterales</taxon>
        <taxon>Acetobacteraceae</taxon>
        <taxon>Rhodopila</taxon>
    </lineage>
</organism>
<gene>
    <name evidence="7" type="ORF">CCS01_15095</name>
</gene>
<dbReference type="OrthoDB" id="5295388at2"/>
<dbReference type="PRINTS" id="PR00112">
    <property type="entry name" value="ACYLPHPHTASE"/>
</dbReference>
<evidence type="ECO:0000256" key="5">
    <source>
        <dbReference type="RuleBase" id="RU004168"/>
    </source>
</evidence>